<sequence length="92" mass="10372">MAWVLRDDDKNASIDPSAPLMDTLNYWVARMHPIIKSKKRVIMAVCNRIGGENGTNFCGSSCVLEFKDGEVKLLDACGFNEERFLTVEINDF</sequence>
<keyword evidence="1" id="KW-0378">Hydrolase</keyword>
<dbReference type="Proteomes" id="UP001211907">
    <property type="component" value="Unassembled WGS sequence"/>
</dbReference>
<dbReference type="EMBL" id="JADGJH010002229">
    <property type="protein sequence ID" value="KAJ3101310.1"/>
    <property type="molecule type" value="Genomic_DNA"/>
</dbReference>
<accession>A0AAD5XCX3</accession>
<proteinExistence type="predicted"/>
<gene>
    <name evidence="1" type="primary">NTA1</name>
    <name evidence="1" type="ORF">HK100_004560</name>
</gene>
<name>A0AAD5XCX3_9FUNG</name>
<comment type="caution">
    <text evidence="1">The sequence shown here is derived from an EMBL/GenBank/DDBJ whole genome shotgun (WGS) entry which is preliminary data.</text>
</comment>
<dbReference type="Gene3D" id="3.60.110.10">
    <property type="entry name" value="Carbon-nitrogen hydrolase"/>
    <property type="match status" value="1"/>
</dbReference>
<keyword evidence="2" id="KW-1185">Reference proteome</keyword>
<reference evidence="1" key="1">
    <citation type="submission" date="2020-05" db="EMBL/GenBank/DDBJ databases">
        <title>Phylogenomic resolution of chytrid fungi.</title>
        <authorList>
            <person name="Stajich J.E."/>
            <person name="Amses K."/>
            <person name="Simmons R."/>
            <person name="Seto K."/>
            <person name="Myers J."/>
            <person name="Bonds A."/>
            <person name="Quandt C.A."/>
            <person name="Barry K."/>
            <person name="Liu P."/>
            <person name="Grigoriev I."/>
            <person name="Longcore J.E."/>
            <person name="James T.Y."/>
        </authorList>
    </citation>
    <scope>NUCLEOTIDE SEQUENCE</scope>
    <source>
        <strain evidence="1">JEL0513</strain>
    </source>
</reference>
<dbReference type="PANTHER" id="PTHR11750">
    <property type="entry name" value="PROTEIN N-TERMINAL AMIDASE"/>
    <property type="match status" value="1"/>
</dbReference>
<dbReference type="PANTHER" id="PTHR11750:SF26">
    <property type="entry name" value="PROTEIN N-TERMINAL AMIDASE"/>
    <property type="match status" value="1"/>
</dbReference>
<dbReference type="AlphaFoldDB" id="A0AAD5XCX3"/>
<dbReference type="GO" id="GO:0008418">
    <property type="term" value="F:protein-N-terminal asparagine amidohydrolase activity"/>
    <property type="evidence" value="ECO:0007669"/>
    <property type="project" value="InterPro"/>
</dbReference>
<dbReference type="InterPro" id="IPR036526">
    <property type="entry name" value="C-N_Hydrolase_sf"/>
</dbReference>
<protein>
    <submittedName>
        <fullName evidence="1">Carbon-nitrogen hydrolase</fullName>
    </submittedName>
</protein>
<dbReference type="InterPro" id="IPR039703">
    <property type="entry name" value="Nta1"/>
</dbReference>
<dbReference type="GO" id="GO:0030163">
    <property type="term" value="P:protein catabolic process"/>
    <property type="evidence" value="ECO:0007669"/>
    <property type="project" value="TreeGrafter"/>
</dbReference>
<organism evidence="1 2">
    <name type="scientific">Physocladia obscura</name>
    <dbReference type="NCBI Taxonomy" id="109957"/>
    <lineage>
        <taxon>Eukaryota</taxon>
        <taxon>Fungi</taxon>
        <taxon>Fungi incertae sedis</taxon>
        <taxon>Chytridiomycota</taxon>
        <taxon>Chytridiomycota incertae sedis</taxon>
        <taxon>Chytridiomycetes</taxon>
        <taxon>Chytridiales</taxon>
        <taxon>Chytriomycetaceae</taxon>
        <taxon>Physocladia</taxon>
    </lineage>
</organism>
<dbReference type="GO" id="GO:0070773">
    <property type="term" value="F:protein-N-terminal glutamine amidohydrolase activity"/>
    <property type="evidence" value="ECO:0007669"/>
    <property type="project" value="InterPro"/>
</dbReference>
<evidence type="ECO:0000313" key="2">
    <source>
        <dbReference type="Proteomes" id="UP001211907"/>
    </source>
</evidence>
<evidence type="ECO:0000313" key="1">
    <source>
        <dbReference type="EMBL" id="KAJ3101310.1"/>
    </source>
</evidence>